<evidence type="ECO:0000256" key="1">
    <source>
        <dbReference type="SAM" id="MobiDB-lite"/>
    </source>
</evidence>
<dbReference type="Proteomes" id="UP000540506">
    <property type="component" value="Unassembled WGS sequence"/>
</dbReference>
<gene>
    <name evidence="2" type="ORF">FHR34_003211</name>
</gene>
<proteinExistence type="predicted"/>
<feature type="region of interest" description="Disordered" evidence="1">
    <location>
        <begin position="1"/>
        <end position="20"/>
    </location>
</feature>
<keyword evidence="3" id="KW-1185">Reference proteome</keyword>
<name>A0A7W7R2Z1_KITKI</name>
<accession>A0A7W7R2Z1</accession>
<dbReference type="AlphaFoldDB" id="A0A7W7R2Z1"/>
<sequence>MTPVYPTVRPGDARPPVDPYEPRDIGELVFDALNHRHGVLMDRMGGTIYLRPERGGAEWEADPRWLVRPAAVRPVGEAAK</sequence>
<evidence type="ECO:0000313" key="3">
    <source>
        <dbReference type="Proteomes" id="UP000540506"/>
    </source>
</evidence>
<dbReference type="RefSeq" id="WP_184936200.1">
    <property type="nucleotide sequence ID" value="NZ_JACHJV010000001.1"/>
</dbReference>
<evidence type="ECO:0000313" key="2">
    <source>
        <dbReference type="EMBL" id="MBB4924218.1"/>
    </source>
</evidence>
<dbReference type="EMBL" id="JACHJV010000001">
    <property type="protein sequence ID" value="MBB4924218.1"/>
    <property type="molecule type" value="Genomic_DNA"/>
</dbReference>
<comment type="caution">
    <text evidence="2">The sequence shown here is derived from an EMBL/GenBank/DDBJ whole genome shotgun (WGS) entry which is preliminary data.</text>
</comment>
<organism evidence="2 3">
    <name type="scientific">Kitasatospora kifunensis</name>
    <name type="common">Streptomyces kifunensis</name>
    <dbReference type="NCBI Taxonomy" id="58351"/>
    <lineage>
        <taxon>Bacteria</taxon>
        <taxon>Bacillati</taxon>
        <taxon>Actinomycetota</taxon>
        <taxon>Actinomycetes</taxon>
        <taxon>Kitasatosporales</taxon>
        <taxon>Streptomycetaceae</taxon>
        <taxon>Kitasatospora</taxon>
    </lineage>
</organism>
<protein>
    <submittedName>
        <fullName evidence="2">Uncharacterized protein</fullName>
    </submittedName>
</protein>
<reference evidence="2 3" key="1">
    <citation type="submission" date="2020-08" db="EMBL/GenBank/DDBJ databases">
        <title>Sequencing the genomes of 1000 actinobacteria strains.</title>
        <authorList>
            <person name="Klenk H.-P."/>
        </authorList>
    </citation>
    <scope>NUCLEOTIDE SEQUENCE [LARGE SCALE GENOMIC DNA]</scope>
    <source>
        <strain evidence="2 3">DSM 41654</strain>
    </source>
</reference>